<name>A0A5N4CR71_CAMDR</name>
<evidence type="ECO:0000313" key="3">
    <source>
        <dbReference type="Proteomes" id="UP000299084"/>
    </source>
</evidence>
<feature type="domain" description="Dynein heavy chain tail" evidence="1">
    <location>
        <begin position="7"/>
        <end position="66"/>
    </location>
</feature>
<dbReference type="Pfam" id="PF08385">
    <property type="entry name" value="DHC_N1"/>
    <property type="match status" value="1"/>
</dbReference>
<sequence length="84" mass="9796">MKDFSGEVQIQAFMNSTFGKILSSQQALQLLQRFQKLNIPCLQLEINHTVERILQYYVAELEATKKAGIMVITRMVLQYKKKIF</sequence>
<organism evidence="2 3">
    <name type="scientific">Camelus dromedarius</name>
    <name type="common">Dromedary</name>
    <name type="synonym">Arabian camel</name>
    <dbReference type="NCBI Taxonomy" id="9838"/>
    <lineage>
        <taxon>Eukaryota</taxon>
        <taxon>Metazoa</taxon>
        <taxon>Chordata</taxon>
        <taxon>Craniata</taxon>
        <taxon>Vertebrata</taxon>
        <taxon>Euteleostomi</taxon>
        <taxon>Mammalia</taxon>
        <taxon>Eutheria</taxon>
        <taxon>Laurasiatheria</taxon>
        <taxon>Artiodactyla</taxon>
        <taxon>Tylopoda</taxon>
        <taxon>Camelidae</taxon>
        <taxon>Camelus</taxon>
    </lineage>
</organism>
<accession>A0A5N4CR71</accession>
<comment type="caution">
    <text evidence="2">The sequence shown here is derived from an EMBL/GenBank/DDBJ whole genome shotgun (WGS) entry which is preliminary data.</text>
</comment>
<keyword evidence="3" id="KW-1185">Reference proteome</keyword>
<dbReference type="EMBL" id="JWIN03000020">
    <property type="protein sequence ID" value="KAB1261335.1"/>
    <property type="molecule type" value="Genomic_DNA"/>
</dbReference>
<evidence type="ECO:0000259" key="1">
    <source>
        <dbReference type="Pfam" id="PF08385"/>
    </source>
</evidence>
<evidence type="ECO:0000313" key="2">
    <source>
        <dbReference type="EMBL" id="KAB1261335.1"/>
    </source>
</evidence>
<dbReference type="InterPro" id="IPR013594">
    <property type="entry name" value="Dynein_heavy_tail"/>
</dbReference>
<protein>
    <submittedName>
        <fullName evidence="2">Dynein heavy chain 8</fullName>
    </submittedName>
</protein>
<dbReference type="Proteomes" id="UP000299084">
    <property type="component" value="Unassembled WGS sequence"/>
</dbReference>
<gene>
    <name evidence="2" type="ORF">Cadr_000021908</name>
</gene>
<dbReference type="AlphaFoldDB" id="A0A5N4CR71"/>
<proteinExistence type="predicted"/>
<reference evidence="2 3" key="1">
    <citation type="journal article" date="2019" name="Mol. Ecol. Resour.">
        <title>Improving Illumina assemblies with Hi-C and long reads: an example with the North African dromedary.</title>
        <authorList>
            <person name="Elbers J.P."/>
            <person name="Rogers M.F."/>
            <person name="Perelman P.L."/>
            <person name="Proskuryakova A.A."/>
            <person name="Serdyukova N.A."/>
            <person name="Johnson W.E."/>
            <person name="Horin P."/>
            <person name="Corander J."/>
            <person name="Murphy D."/>
            <person name="Burger P.A."/>
        </authorList>
    </citation>
    <scope>NUCLEOTIDE SEQUENCE [LARGE SCALE GENOMIC DNA]</scope>
    <source>
        <strain evidence="2">Drom800</strain>
        <tissue evidence="2">Blood</tissue>
    </source>
</reference>